<dbReference type="Proteomes" id="UP000823928">
    <property type="component" value="Unassembled WGS sequence"/>
</dbReference>
<proteinExistence type="predicted"/>
<evidence type="ECO:0000313" key="1">
    <source>
        <dbReference type="EMBL" id="HIS35074.1"/>
    </source>
</evidence>
<sequence>MANSIERVGVYHCGEIANYNEICLCLKYLNKIISNLPEEFGLKVIEIVN</sequence>
<organism evidence="1 2">
    <name type="scientific">Candidatus Scatousia excrementigallinarum</name>
    <dbReference type="NCBI Taxonomy" id="2840935"/>
    <lineage>
        <taxon>Bacteria</taxon>
        <taxon>Candidatus Scatousia</taxon>
    </lineage>
</organism>
<name>A0A9D1JM29_9BACT</name>
<dbReference type="EMBL" id="DVIU01000010">
    <property type="protein sequence ID" value="HIS35074.1"/>
    <property type="molecule type" value="Genomic_DNA"/>
</dbReference>
<protein>
    <submittedName>
        <fullName evidence="1">Uncharacterized protein</fullName>
    </submittedName>
</protein>
<reference evidence="1" key="2">
    <citation type="journal article" date="2021" name="PeerJ">
        <title>Extensive microbial diversity within the chicken gut microbiome revealed by metagenomics and culture.</title>
        <authorList>
            <person name="Gilroy R."/>
            <person name="Ravi A."/>
            <person name="Getino M."/>
            <person name="Pursley I."/>
            <person name="Horton D.L."/>
            <person name="Alikhan N.F."/>
            <person name="Baker D."/>
            <person name="Gharbi K."/>
            <person name="Hall N."/>
            <person name="Watson M."/>
            <person name="Adriaenssens E.M."/>
            <person name="Foster-Nyarko E."/>
            <person name="Jarju S."/>
            <person name="Secka A."/>
            <person name="Antonio M."/>
            <person name="Oren A."/>
            <person name="Chaudhuri R.R."/>
            <person name="La Ragione R."/>
            <person name="Hildebrand F."/>
            <person name="Pallen M.J."/>
        </authorList>
    </citation>
    <scope>NUCLEOTIDE SEQUENCE</scope>
    <source>
        <strain evidence="1">6276</strain>
    </source>
</reference>
<reference evidence="1" key="1">
    <citation type="submission" date="2020-10" db="EMBL/GenBank/DDBJ databases">
        <authorList>
            <person name="Gilroy R."/>
        </authorList>
    </citation>
    <scope>NUCLEOTIDE SEQUENCE</scope>
    <source>
        <strain evidence="1">6276</strain>
    </source>
</reference>
<comment type="caution">
    <text evidence="1">The sequence shown here is derived from an EMBL/GenBank/DDBJ whole genome shotgun (WGS) entry which is preliminary data.</text>
</comment>
<gene>
    <name evidence="1" type="ORF">IAC10_00385</name>
</gene>
<dbReference type="AlphaFoldDB" id="A0A9D1JM29"/>
<evidence type="ECO:0000313" key="2">
    <source>
        <dbReference type="Proteomes" id="UP000823928"/>
    </source>
</evidence>
<accession>A0A9D1JM29</accession>